<dbReference type="EMBL" id="CAJFCJ010000076">
    <property type="protein sequence ID" value="CAD5126718.1"/>
    <property type="molecule type" value="Genomic_DNA"/>
</dbReference>
<reference evidence="3 4" key="1">
    <citation type="submission" date="2020-08" db="EMBL/GenBank/DDBJ databases">
        <authorList>
            <person name="Hejnol A."/>
        </authorList>
    </citation>
    <scope>NUCLEOTIDE SEQUENCE [LARGE SCALE GENOMIC DNA]</scope>
</reference>
<dbReference type="InterPro" id="IPR000742">
    <property type="entry name" value="EGF"/>
</dbReference>
<evidence type="ECO:0000313" key="3">
    <source>
        <dbReference type="EMBL" id="CAD5126718.1"/>
    </source>
</evidence>
<comment type="caution">
    <text evidence="3">The sequence shown here is derived from an EMBL/GenBank/DDBJ whole genome shotgun (WGS) entry which is preliminary data.</text>
</comment>
<dbReference type="InterPro" id="IPR002049">
    <property type="entry name" value="LE_dom"/>
</dbReference>
<dbReference type="PANTHER" id="PTHR23275:SF100">
    <property type="entry name" value="EGF-LIKE DOMAIN-CONTAINING PROTEIN"/>
    <property type="match status" value="1"/>
</dbReference>
<proteinExistence type="predicted"/>
<evidence type="ECO:0000259" key="2">
    <source>
        <dbReference type="PROSITE" id="PS01248"/>
    </source>
</evidence>
<dbReference type="InterPro" id="IPR009030">
    <property type="entry name" value="Growth_fac_rcpt_cys_sf"/>
</dbReference>
<keyword evidence="4" id="KW-1185">Reference proteome</keyword>
<protein>
    <submittedName>
        <fullName evidence="3">DgyrCDS14780</fullName>
    </submittedName>
</protein>
<evidence type="ECO:0000313" key="4">
    <source>
        <dbReference type="Proteomes" id="UP000549394"/>
    </source>
</evidence>
<accession>A0A7I8WET4</accession>
<feature type="domain" description="Laminin EGF-like" evidence="2">
    <location>
        <begin position="674"/>
        <end position="709"/>
    </location>
</feature>
<gene>
    <name evidence="3" type="ORF">DGYR_LOCUS13951</name>
</gene>
<dbReference type="InterPro" id="IPR006212">
    <property type="entry name" value="Furin_repeat"/>
</dbReference>
<feature type="domain" description="Laminin EGF-like" evidence="2">
    <location>
        <begin position="25"/>
        <end position="58"/>
    </location>
</feature>
<sequence>MRCLRCSPGSLTLDDFTCIKCPQNCKVCIQSDPGIQCTVCNEGYAIKDGKCSPCGEYCKTCTFDHNGKSICISCPVKYALEKGVCKPCPSFCNICHWDIFTERLKCRVCQNKFTVNQNGACEPCSAHCYSCRDNFFCNGCEDGYSVSSNKRYCFQCPHKCKSCSPDIQDVMKCTQCNDGFIPVSGQKLCIKCPPLCTACHFNGKETMCDDCKEYYVNNLAGKCVRCPSNCDICSWGGNSPKCRLCAKGYSINRDDMTCIKCPFNCKKCIKSNNKGICLPSECFEGFGYDDESGVCVLCGTGCLHCKIQGIHKECIICKSEYSLTETGSCIPCVSNCKVCDSKGLCLKDMCEEGKTLDHSEKVCQVCSKLNEHCNKCVIINFLNKLTEICLECESGYLLNGLKTDCLPCSGLDINCEKCSLNDEKTAVERCLSCGSGRSIKSDGKGCYSCSDINCLTCTENNFCLNCKPRFTISAAGICLQCSVGNCANCLKESYQTQCSLCKDTFTKSDDGTKCTSCTPDCEQCSFVDEGKTAGSCHQCSTGFAIDKVNDVFCYACNLINENCIECEDREKKCRTCKSGFVTSLDGLQCISCQTHVTENCLKCSNSNTNGVCDECVKGFTLSVDKKTCINCGKIPNCEECDLANELNEVKCFKCSTSYSPSVTKAECLSCNSACLSCIFTNTGTECNQCQKGYILKPDKSGCLECPPSCSKCRAANNFQAHCIRFECAPGYGLSDNEFGCSPCQLNCQRCMKTIFGESICIKCSNGFTLSPDSKQCFECPPSCVNCVLRGTETFCIATGCKVGYMTKSDGTCGSCGTSCEKCFSTRDGSFECSKCFSKFTFDSNRNCLPCPFNCKTCEWDSIEFRTLCKTCEDGFTYSVADNKCFKCVSPCLTCYKTGTETFCKTCKLGYFLNQHSKTCLPCQNGCVQCSSVSGNTFGSKCIKCIKGFLLINGQCTAIAIFAVKVWISLAVHQPDVQLDMDGNVLTIFVINALKIVIHASKIKLDCLPAQNVWLDKERRMKFVQPVHQIVTNANFQEMTWCAINVNKVFT</sequence>
<dbReference type="SMART" id="SM00261">
    <property type="entry name" value="FU"/>
    <property type="match status" value="10"/>
</dbReference>
<keyword evidence="1" id="KW-0245">EGF-like domain</keyword>
<dbReference type="Proteomes" id="UP000549394">
    <property type="component" value="Unassembled WGS sequence"/>
</dbReference>
<dbReference type="PANTHER" id="PTHR23275">
    <property type="entry name" value="CABRIOLET.-RELATED"/>
    <property type="match status" value="1"/>
</dbReference>
<dbReference type="Gene3D" id="2.10.220.10">
    <property type="entry name" value="Hormone Receptor, Insulin-like Growth Factor Receptor 1, Chain A, domain 2"/>
    <property type="match status" value="1"/>
</dbReference>
<organism evidence="3 4">
    <name type="scientific">Dimorphilus gyrociliatus</name>
    <dbReference type="NCBI Taxonomy" id="2664684"/>
    <lineage>
        <taxon>Eukaryota</taxon>
        <taxon>Metazoa</taxon>
        <taxon>Spiralia</taxon>
        <taxon>Lophotrochozoa</taxon>
        <taxon>Annelida</taxon>
        <taxon>Polychaeta</taxon>
        <taxon>Polychaeta incertae sedis</taxon>
        <taxon>Dinophilidae</taxon>
        <taxon>Dimorphilus</taxon>
    </lineage>
</organism>
<name>A0A7I8WET4_9ANNE</name>
<dbReference type="AlphaFoldDB" id="A0A7I8WET4"/>
<dbReference type="PROSITE" id="PS01248">
    <property type="entry name" value="EGF_LAM_1"/>
    <property type="match status" value="2"/>
</dbReference>
<dbReference type="SMART" id="SM00181">
    <property type="entry name" value="EGF"/>
    <property type="match status" value="23"/>
</dbReference>
<dbReference type="InterPro" id="IPR052798">
    <property type="entry name" value="Giardia_VSA"/>
</dbReference>
<evidence type="ECO:0000256" key="1">
    <source>
        <dbReference type="ARBA" id="ARBA00022536"/>
    </source>
</evidence>
<dbReference type="OrthoDB" id="27819at2759"/>
<dbReference type="SUPFAM" id="SSF57184">
    <property type="entry name" value="Growth factor receptor domain"/>
    <property type="match status" value="6"/>
</dbReference>